<feature type="compositionally biased region" description="Acidic residues" evidence="2">
    <location>
        <begin position="501"/>
        <end position="516"/>
    </location>
</feature>
<evidence type="ECO:0000256" key="1">
    <source>
        <dbReference type="ARBA" id="ARBA00023125"/>
    </source>
</evidence>
<protein>
    <submittedName>
        <fullName evidence="4">DDE-domain-containing protein</fullName>
    </submittedName>
</protein>
<dbReference type="InterPro" id="IPR006600">
    <property type="entry name" value="HTH_CenpB_DNA-bd_dom"/>
</dbReference>
<reference evidence="4 5" key="1">
    <citation type="journal article" date="2019" name="Nat. Ecol. Evol.">
        <title>Megaphylogeny resolves global patterns of mushroom evolution.</title>
        <authorList>
            <person name="Varga T."/>
            <person name="Krizsan K."/>
            <person name="Foldi C."/>
            <person name="Dima B."/>
            <person name="Sanchez-Garcia M."/>
            <person name="Sanchez-Ramirez S."/>
            <person name="Szollosi G.J."/>
            <person name="Szarkandi J.G."/>
            <person name="Papp V."/>
            <person name="Albert L."/>
            <person name="Andreopoulos W."/>
            <person name="Angelini C."/>
            <person name="Antonin V."/>
            <person name="Barry K.W."/>
            <person name="Bougher N.L."/>
            <person name="Buchanan P."/>
            <person name="Buyck B."/>
            <person name="Bense V."/>
            <person name="Catcheside P."/>
            <person name="Chovatia M."/>
            <person name="Cooper J."/>
            <person name="Damon W."/>
            <person name="Desjardin D."/>
            <person name="Finy P."/>
            <person name="Geml J."/>
            <person name="Haridas S."/>
            <person name="Hughes K."/>
            <person name="Justo A."/>
            <person name="Karasinski D."/>
            <person name="Kautmanova I."/>
            <person name="Kiss B."/>
            <person name="Kocsube S."/>
            <person name="Kotiranta H."/>
            <person name="LaButti K.M."/>
            <person name="Lechner B.E."/>
            <person name="Liimatainen K."/>
            <person name="Lipzen A."/>
            <person name="Lukacs Z."/>
            <person name="Mihaltcheva S."/>
            <person name="Morgado L.N."/>
            <person name="Niskanen T."/>
            <person name="Noordeloos M.E."/>
            <person name="Ohm R.A."/>
            <person name="Ortiz-Santana B."/>
            <person name="Ovrebo C."/>
            <person name="Racz N."/>
            <person name="Riley R."/>
            <person name="Savchenko A."/>
            <person name="Shiryaev A."/>
            <person name="Soop K."/>
            <person name="Spirin V."/>
            <person name="Szebenyi C."/>
            <person name="Tomsovsky M."/>
            <person name="Tulloss R.E."/>
            <person name="Uehling J."/>
            <person name="Grigoriev I.V."/>
            <person name="Vagvolgyi C."/>
            <person name="Papp T."/>
            <person name="Martin F.M."/>
            <person name="Miettinen O."/>
            <person name="Hibbett D.S."/>
            <person name="Nagy L.G."/>
        </authorList>
    </citation>
    <scope>NUCLEOTIDE SEQUENCE [LARGE SCALE GENOMIC DNA]</scope>
    <source>
        <strain evidence="4 5">CBS 962.96</strain>
    </source>
</reference>
<dbReference type="InterPro" id="IPR050863">
    <property type="entry name" value="CenT-Element_Derived"/>
</dbReference>
<organism evidence="4 5">
    <name type="scientific">Dendrothele bispora (strain CBS 962.96)</name>
    <dbReference type="NCBI Taxonomy" id="1314807"/>
    <lineage>
        <taxon>Eukaryota</taxon>
        <taxon>Fungi</taxon>
        <taxon>Dikarya</taxon>
        <taxon>Basidiomycota</taxon>
        <taxon>Agaricomycotina</taxon>
        <taxon>Agaricomycetes</taxon>
        <taxon>Agaricomycetidae</taxon>
        <taxon>Agaricales</taxon>
        <taxon>Agaricales incertae sedis</taxon>
        <taxon>Dendrothele</taxon>
    </lineage>
</organism>
<feature type="region of interest" description="Disordered" evidence="2">
    <location>
        <begin position="495"/>
        <end position="523"/>
    </location>
</feature>
<gene>
    <name evidence="4" type="ORF">K435DRAFT_756951</name>
</gene>
<dbReference type="PANTHER" id="PTHR19303:SF73">
    <property type="entry name" value="PROTEIN PDC2"/>
    <property type="match status" value="1"/>
</dbReference>
<proteinExistence type="predicted"/>
<evidence type="ECO:0000259" key="3">
    <source>
        <dbReference type="PROSITE" id="PS51253"/>
    </source>
</evidence>
<dbReference type="Pfam" id="PF03221">
    <property type="entry name" value="HTH_Tnp_Tc5"/>
    <property type="match status" value="1"/>
</dbReference>
<keyword evidence="5" id="KW-1185">Reference proteome</keyword>
<dbReference type="SMART" id="SM00674">
    <property type="entry name" value="CENPB"/>
    <property type="match status" value="1"/>
</dbReference>
<sequence>MSQQQVVDYFATRPEGVLKFTQGALSKKLSKKGELQARADQNPSALSGKRARVVTRPDVEEALWLWVQKMEKKNEIVTGPMLMEKRKRFEELLHVPEVERLNGTGWITSFKQTYKMKERRRFGEAGSVDIRVVERDRIAKRRILARFDKRDQFNVDETSFFPSAPPERGLSTKQMKGKKKNKFRITVAVCCNADGSEKDKLIYIGKSKRPRCFGKKDPKNMRPALYYRANKKAWMTKELFEEWLRKFDEKMRRQKRHVCLLLDNFSGHDVEYKPKNVECHFFEPNITSYVQPCDAGIIWCLKAHYRTLLYRRALELEEQGEADIYDIDLLTAMRLLHEAWNEGVSAETIRNCWRHTGISPDDSDDWEDVDNSDVEMVEDDSESTLHEAWRVLMAYATSDWSRSQAEDELKAVLQDEFNPVDWQGPLNAVMECEDTESAVEAVNSLMPEFTKTSSHDNPSSPSHAIRAVCADLKKAEEDFMACVQELHDRKRIKGDMPPIEDLLDPPEEREDADSEETDHWSEGDKGLKEIAGYVEQRWDATGQLRLADVDEDEEQEEEPYKINYSKALEAARLLGEVCTNRGDFDNSFDLGKYL</sequence>
<dbReference type="GO" id="GO:0003677">
    <property type="term" value="F:DNA binding"/>
    <property type="evidence" value="ECO:0007669"/>
    <property type="project" value="UniProtKB-KW"/>
</dbReference>
<dbReference type="Proteomes" id="UP000297245">
    <property type="component" value="Unassembled WGS sequence"/>
</dbReference>
<dbReference type="InterPro" id="IPR009057">
    <property type="entry name" value="Homeodomain-like_sf"/>
</dbReference>
<dbReference type="InterPro" id="IPR004875">
    <property type="entry name" value="DDE_SF_endonuclease_dom"/>
</dbReference>
<name>A0A4S8LW78_DENBC</name>
<dbReference type="AlphaFoldDB" id="A0A4S8LW78"/>
<dbReference type="GO" id="GO:0005634">
    <property type="term" value="C:nucleus"/>
    <property type="evidence" value="ECO:0007669"/>
    <property type="project" value="TreeGrafter"/>
</dbReference>
<feature type="domain" description="HTH CENPB-type" evidence="3">
    <location>
        <begin position="47"/>
        <end position="120"/>
    </location>
</feature>
<evidence type="ECO:0000313" key="4">
    <source>
        <dbReference type="EMBL" id="THU93936.1"/>
    </source>
</evidence>
<dbReference type="SUPFAM" id="SSF46689">
    <property type="entry name" value="Homeodomain-like"/>
    <property type="match status" value="1"/>
</dbReference>
<dbReference type="Gene3D" id="1.10.10.60">
    <property type="entry name" value="Homeodomain-like"/>
    <property type="match status" value="1"/>
</dbReference>
<dbReference type="EMBL" id="ML179236">
    <property type="protein sequence ID" value="THU93936.1"/>
    <property type="molecule type" value="Genomic_DNA"/>
</dbReference>
<keyword evidence="1" id="KW-0238">DNA-binding</keyword>
<accession>A0A4S8LW78</accession>
<evidence type="ECO:0000313" key="5">
    <source>
        <dbReference type="Proteomes" id="UP000297245"/>
    </source>
</evidence>
<dbReference type="PANTHER" id="PTHR19303">
    <property type="entry name" value="TRANSPOSON"/>
    <property type="match status" value="1"/>
</dbReference>
<dbReference type="OrthoDB" id="3041592at2759"/>
<evidence type="ECO:0000256" key="2">
    <source>
        <dbReference type="SAM" id="MobiDB-lite"/>
    </source>
</evidence>
<dbReference type="PROSITE" id="PS51253">
    <property type="entry name" value="HTH_CENPB"/>
    <property type="match status" value="1"/>
</dbReference>
<dbReference type="Pfam" id="PF03184">
    <property type="entry name" value="DDE_1"/>
    <property type="match status" value="1"/>
</dbReference>